<evidence type="ECO:0008006" key="5">
    <source>
        <dbReference type="Google" id="ProtNLM"/>
    </source>
</evidence>
<dbReference type="OrthoDB" id="2017893at2759"/>
<dbReference type="AlphaFoldDB" id="A0A3L6RNC5"/>
<reference evidence="4" key="1">
    <citation type="journal article" date="2019" name="Nat. Commun.">
        <title>The genome of broomcorn millet.</title>
        <authorList>
            <person name="Zou C."/>
            <person name="Miki D."/>
            <person name="Li D."/>
            <person name="Tang Q."/>
            <person name="Xiao L."/>
            <person name="Rajput S."/>
            <person name="Deng P."/>
            <person name="Jia W."/>
            <person name="Huang R."/>
            <person name="Zhang M."/>
            <person name="Sun Y."/>
            <person name="Hu J."/>
            <person name="Fu X."/>
            <person name="Schnable P.S."/>
            <person name="Li F."/>
            <person name="Zhang H."/>
            <person name="Feng B."/>
            <person name="Zhu X."/>
            <person name="Liu R."/>
            <person name="Schnable J.C."/>
            <person name="Zhu J.-K."/>
            <person name="Zhang H."/>
        </authorList>
    </citation>
    <scope>NUCLEOTIDE SEQUENCE [LARGE SCALE GENOMIC DNA]</scope>
</reference>
<feature type="region of interest" description="Disordered" evidence="2">
    <location>
        <begin position="125"/>
        <end position="158"/>
    </location>
</feature>
<evidence type="ECO:0000256" key="2">
    <source>
        <dbReference type="SAM" id="MobiDB-lite"/>
    </source>
</evidence>
<organism evidence="3 4">
    <name type="scientific">Panicum miliaceum</name>
    <name type="common">Proso millet</name>
    <name type="synonym">Broomcorn millet</name>
    <dbReference type="NCBI Taxonomy" id="4540"/>
    <lineage>
        <taxon>Eukaryota</taxon>
        <taxon>Viridiplantae</taxon>
        <taxon>Streptophyta</taxon>
        <taxon>Embryophyta</taxon>
        <taxon>Tracheophyta</taxon>
        <taxon>Spermatophyta</taxon>
        <taxon>Magnoliopsida</taxon>
        <taxon>Liliopsida</taxon>
        <taxon>Poales</taxon>
        <taxon>Poaceae</taxon>
        <taxon>PACMAD clade</taxon>
        <taxon>Panicoideae</taxon>
        <taxon>Panicodae</taxon>
        <taxon>Paniceae</taxon>
        <taxon>Panicinae</taxon>
        <taxon>Panicum</taxon>
        <taxon>Panicum sect. Panicum</taxon>
    </lineage>
</organism>
<proteinExistence type="inferred from homology"/>
<evidence type="ECO:0000256" key="1">
    <source>
        <dbReference type="ARBA" id="ARBA00008601"/>
    </source>
</evidence>
<dbReference type="PANTHER" id="PTHR45848">
    <property type="entry name" value="DUAL SPECIFICITY PROTEIN PHOSPHATASE 12 FAMILY MEMBER"/>
    <property type="match status" value="1"/>
</dbReference>
<name>A0A3L6RNC5_PANMI</name>
<accession>A0A3L6RNC5</accession>
<comment type="caution">
    <text evidence="3">The sequence shown here is derived from an EMBL/GenBank/DDBJ whole genome shotgun (WGS) entry which is preliminary data.</text>
</comment>
<sequence length="272" mass="30553">MARSWCPKHWDPRFCWRLHDSGLDCDILNTMEETTDMAVGASNIKSISSRLMDALISSLNNMDMETSQMSELVIQQKPGLEVNQNPMENDFNPEKGTDELPGSKVNEEPVETCQDTVVETDIIPEKKAEPEAGLEVNQKPTETCQEKSAESDVNPEKRTPDPGIIYRCKKCRRMLATQEFVVTHEVGAGGKSFNKGKQSDDDDKQTECPCIFVEPMKWMQTVEEGYVANKLFCMGCKARLGQFNWAGMQCSCGAWVIPAFQLTKSKIDECSM</sequence>
<evidence type="ECO:0000313" key="4">
    <source>
        <dbReference type="Proteomes" id="UP000275267"/>
    </source>
</evidence>
<feature type="compositionally biased region" description="Basic and acidic residues" evidence="2">
    <location>
        <begin position="144"/>
        <end position="158"/>
    </location>
</feature>
<dbReference type="EMBL" id="PQIB02000007">
    <property type="protein sequence ID" value="RLN07356.1"/>
    <property type="molecule type" value="Genomic_DNA"/>
</dbReference>
<dbReference type="STRING" id="4540.A0A3L6RNC5"/>
<feature type="region of interest" description="Disordered" evidence="2">
    <location>
        <begin position="85"/>
        <end position="109"/>
    </location>
</feature>
<dbReference type="PANTHER" id="PTHR45848:SF6">
    <property type="entry name" value="OS02G0251700 PROTEIN"/>
    <property type="match status" value="1"/>
</dbReference>
<keyword evidence="4" id="KW-1185">Reference proteome</keyword>
<dbReference type="Proteomes" id="UP000275267">
    <property type="component" value="Unassembled WGS sequence"/>
</dbReference>
<protein>
    <recommendedName>
        <fullName evidence="5">Inactive dual specificity protein phosphatase-like</fullName>
    </recommendedName>
</protein>
<evidence type="ECO:0000313" key="3">
    <source>
        <dbReference type="EMBL" id="RLN07356.1"/>
    </source>
</evidence>
<comment type="similarity">
    <text evidence="1">Belongs to the protein-tyrosine phosphatase family. Non-receptor class dual specificity subfamily.</text>
</comment>
<dbReference type="GO" id="GO:0008138">
    <property type="term" value="F:protein tyrosine/serine/threonine phosphatase activity"/>
    <property type="evidence" value="ECO:0007669"/>
    <property type="project" value="TreeGrafter"/>
</dbReference>
<gene>
    <name evidence="3" type="ORF">C2845_PM11G18940</name>
</gene>